<gene>
    <name evidence="1" type="ORF">MSG28_010291</name>
</gene>
<evidence type="ECO:0000313" key="2">
    <source>
        <dbReference type="Proteomes" id="UP001064048"/>
    </source>
</evidence>
<evidence type="ECO:0000313" key="1">
    <source>
        <dbReference type="EMBL" id="KAI8436836.1"/>
    </source>
</evidence>
<proteinExistence type="predicted"/>
<dbReference type="Proteomes" id="UP001064048">
    <property type="component" value="Chromosome 17"/>
</dbReference>
<protein>
    <submittedName>
        <fullName evidence="1">Uncharacterized protein</fullName>
    </submittedName>
</protein>
<accession>A0ACC0KL04</accession>
<comment type="caution">
    <text evidence="1">The sequence shown here is derived from an EMBL/GenBank/DDBJ whole genome shotgun (WGS) entry which is preliminary data.</text>
</comment>
<reference evidence="1 2" key="1">
    <citation type="journal article" date="2022" name="Genome Biol. Evol.">
        <title>The Spruce Budworm Genome: Reconstructing the Evolutionary History of Antifreeze Proteins.</title>
        <authorList>
            <person name="Beliveau C."/>
            <person name="Gagne P."/>
            <person name="Picq S."/>
            <person name="Vernygora O."/>
            <person name="Keeling C.I."/>
            <person name="Pinkney K."/>
            <person name="Doucet D."/>
            <person name="Wen F."/>
            <person name="Johnston J.S."/>
            <person name="Maaroufi H."/>
            <person name="Boyle B."/>
            <person name="Laroche J."/>
            <person name="Dewar K."/>
            <person name="Juretic N."/>
            <person name="Blackburn G."/>
            <person name="Nisole A."/>
            <person name="Brunet B."/>
            <person name="Brandao M."/>
            <person name="Lumley L."/>
            <person name="Duan J."/>
            <person name="Quan G."/>
            <person name="Lucarotti C.J."/>
            <person name="Roe A.D."/>
            <person name="Sperling F.A.H."/>
            <person name="Levesque R.C."/>
            <person name="Cusson M."/>
        </authorList>
    </citation>
    <scope>NUCLEOTIDE SEQUENCE [LARGE SCALE GENOMIC DNA]</scope>
    <source>
        <strain evidence="1">Glfc:IPQL:Cfum</strain>
    </source>
</reference>
<name>A0ACC0KL04_CHOFU</name>
<dbReference type="EMBL" id="CM046117">
    <property type="protein sequence ID" value="KAI8436836.1"/>
    <property type="molecule type" value="Genomic_DNA"/>
</dbReference>
<keyword evidence="2" id="KW-1185">Reference proteome</keyword>
<organism evidence="1 2">
    <name type="scientific">Choristoneura fumiferana</name>
    <name type="common">Spruce budworm moth</name>
    <name type="synonym">Archips fumiferana</name>
    <dbReference type="NCBI Taxonomy" id="7141"/>
    <lineage>
        <taxon>Eukaryota</taxon>
        <taxon>Metazoa</taxon>
        <taxon>Ecdysozoa</taxon>
        <taxon>Arthropoda</taxon>
        <taxon>Hexapoda</taxon>
        <taxon>Insecta</taxon>
        <taxon>Pterygota</taxon>
        <taxon>Neoptera</taxon>
        <taxon>Endopterygota</taxon>
        <taxon>Lepidoptera</taxon>
        <taxon>Glossata</taxon>
        <taxon>Ditrysia</taxon>
        <taxon>Tortricoidea</taxon>
        <taxon>Tortricidae</taxon>
        <taxon>Tortricinae</taxon>
        <taxon>Choristoneura</taxon>
    </lineage>
</organism>
<sequence>MRVRSIAVHGRKETISKFLVLCRAPISACLFKLNLGRTAFFGTLGSAARAAPRLPAANKMLLVGAPLGQNLQPNTSRSGALWKCPLRPAVDDCEQIATDGKRTVDSSHLSPPLPDEIKNGQWLGVSVRSQGPGMKAVVCAHRAFMGALSSRLIERDLRRPQGWRLPLPANFSYYTESASSAPPSPSRSMCLTSRSSSARNDSFTEHGFHDKNKRYIRKSGESQFGQGLCYTLSNDLQLADVWEPCRGKPTAREHEEYGFCQVGVSSSLLKDDTLLLGSPGPYAWRGTIFTHDVQDSLLDRDSIAYMAPVVDGVSPVEKYSYLGMSVAGASFFDETPSYAAGAPRSRGTGQVVIFSKRIIKDWSSSDFYILNFTLLLNGEQFGSSFGYEVASADVNGDGLPDLLIGAPFYFSKENGGAVYLYLNDKRHFSQKYNKRLTGKPESQFGISIANAGDLNKDGCEDVAIGSPYEDNGVVYIHLGNRKNGLHTKADQVIRAESLPNTMKTFGYSLSGGTDLDANGYPDLLVGAYENSSVALLRTRPIIDIKTSIRPSKTIINIDPSVQGCEKDPTANNTCFHFQACCIIKSLVNTAQNIIHNINYVIEAETFPGGRKFSRVFFDSEKVNIVNKTIQLGRNSEACREHIVYLKNNTRDIKTPLKFQVTYKIVHDEPKYITTGTLPNIDDYPVLNATATTTFTANFLNDCGADGVCTSDLVVQPVLQLPKAKNGKSYTLTLGQEDEIKLDITVDNYGESAYESQLFVQHNASLHYIAANISDKHVICTSVNKTIVSCMLENPFKNQNGAATPITMRFDARALEDNEPSVVFSAWANSTSVELYPNKTPATVEALVVKNAELLIKGAARPEQVFYGGEVKGESAMEYFDDIGTRVVHTYQVYNEGPWRVSSLQVVISWPHQVASENEQGKWLLYPEDVPTVDGEADQSNGECFISETEINSLKLTKRPGVAEPHLENLEMDPFLTTGKLSVSSIEKHNETSYKNVIQYSSASENKVRRKRENDIIKAEAYTDKDGHRKNVVNMNCHNKTAKCIQFQCVIYRLGRMQATTITIKARLWNATLVEDYPRVSHVNIASSAYILIPEHYNIHQNKHHDDMATVETVAYPDLNISEPTEVPLWVIIVSVIVGLIVLILLIIALWKLGFFKRSRPDPTLSGNLEKNNHESSPFIGRDRNSKR</sequence>